<accession>A0A1F7HFU4</accession>
<sequence length="100" mass="11711">MLLNDNKFFKLPRLMAGSFNGLDRLEIPYHILILKKVEQREDNGNIGLICQAKDGPEEKRGVIVFLDGDRPKKDILYRWLRQQIGNSIETIYNSEFNFKI</sequence>
<gene>
    <name evidence="1" type="ORF">A3D08_00310</name>
</gene>
<proteinExistence type="predicted"/>
<evidence type="ECO:0000313" key="2">
    <source>
        <dbReference type="Proteomes" id="UP000178098"/>
    </source>
</evidence>
<protein>
    <submittedName>
        <fullName evidence="1">Uncharacterized protein</fullName>
    </submittedName>
</protein>
<dbReference type="Proteomes" id="UP000178098">
    <property type="component" value="Unassembled WGS sequence"/>
</dbReference>
<evidence type="ECO:0000313" key="1">
    <source>
        <dbReference type="EMBL" id="OGK30111.1"/>
    </source>
</evidence>
<name>A0A1F7HFU4_9BACT</name>
<dbReference type="EMBL" id="MFZT01000034">
    <property type="protein sequence ID" value="OGK30111.1"/>
    <property type="molecule type" value="Genomic_DNA"/>
</dbReference>
<dbReference type="AlphaFoldDB" id="A0A1F7HFU4"/>
<organism evidence="1 2">
    <name type="scientific">Candidatus Roizmanbacteria bacterium RIFCSPHIGHO2_02_FULL_43_11</name>
    <dbReference type="NCBI Taxonomy" id="1802043"/>
    <lineage>
        <taxon>Bacteria</taxon>
        <taxon>Candidatus Roizmaniibacteriota</taxon>
    </lineage>
</organism>
<reference evidence="1 2" key="1">
    <citation type="journal article" date="2016" name="Nat. Commun.">
        <title>Thousands of microbial genomes shed light on interconnected biogeochemical processes in an aquifer system.</title>
        <authorList>
            <person name="Anantharaman K."/>
            <person name="Brown C.T."/>
            <person name="Hug L.A."/>
            <person name="Sharon I."/>
            <person name="Castelle C.J."/>
            <person name="Probst A.J."/>
            <person name="Thomas B.C."/>
            <person name="Singh A."/>
            <person name="Wilkins M.J."/>
            <person name="Karaoz U."/>
            <person name="Brodie E.L."/>
            <person name="Williams K.H."/>
            <person name="Hubbard S.S."/>
            <person name="Banfield J.F."/>
        </authorList>
    </citation>
    <scope>NUCLEOTIDE SEQUENCE [LARGE SCALE GENOMIC DNA]</scope>
</reference>
<comment type="caution">
    <text evidence="1">The sequence shown here is derived from an EMBL/GenBank/DDBJ whole genome shotgun (WGS) entry which is preliminary data.</text>
</comment>